<evidence type="ECO:0000313" key="1">
    <source>
        <dbReference type="EMBL" id="KAF3505011.1"/>
    </source>
</evidence>
<proteinExistence type="predicted"/>
<gene>
    <name evidence="1" type="ORF">F2Q69_00040334</name>
</gene>
<accession>A0A8S9NS43</accession>
<dbReference type="Proteomes" id="UP000712600">
    <property type="component" value="Unassembled WGS sequence"/>
</dbReference>
<organism evidence="1 2">
    <name type="scientific">Brassica cretica</name>
    <name type="common">Mustard</name>
    <dbReference type="NCBI Taxonomy" id="69181"/>
    <lineage>
        <taxon>Eukaryota</taxon>
        <taxon>Viridiplantae</taxon>
        <taxon>Streptophyta</taxon>
        <taxon>Embryophyta</taxon>
        <taxon>Tracheophyta</taxon>
        <taxon>Spermatophyta</taxon>
        <taxon>Magnoliopsida</taxon>
        <taxon>eudicotyledons</taxon>
        <taxon>Gunneridae</taxon>
        <taxon>Pentapetalae</taxon>
        <taxon>rosids</taxon>
        <taxon>malvids</taxon>
        <taxon>Brassicales</taxon>
        <taxon>Brassicaceae</taxon>
        <taxon>Brassiceae</taxon>
        <taxon>Brassica</taxon>
    </lineage>
</organism>
<reference evidence="1" key="1">
    <citation type="submission" date="2019-12" db="EMBL/GenBank/DDBJ databases">
        <title>Genome sequencing and annotation of Brassica cretica.</title>
        <authorList>
            <person name="Studholme D.J."/>
            <person name="Sarris P."/>
        </authorList>
    </citation>
    <scope>NUCLEOTIDE SEQUENCE</scope>
    <source>
        <strain evidence="1">PFS-109/04</strain>
        <tissue evidence="1">Leaf</tissue>
    </source>
</reference>
<name>A0A8S9NS43_BRACR</name>
<comment type="caution">
    <text evidence="1">The sequence shown here is derived from an EMBL/GenBank/DDBJ whole genome shotgun (WGS) entry which is preliminary data.</text>
</comment>
<protein>
    <submittedName>
        <fullName evidence="1">Uncharacterized protein</fullName>
    </submittedName>
</protein>
<sequence length="356" mass="39990">MAAFYDDQVVFMLQLLAPATNSVVWVPKDVWIYSYTLRGSFLCILAGRMAGSNGRLIDVLHDHDVILMKRRSWSALVEESLDLEEGGRRLGVGVLLLACGTVLRTPTLIPHMQSSLTLLGRLLMRLVFLELKTSPFNNTPTRPADQLVTTRPVRVLLKGEVLGSRNATHINNLHGEMSEDSHHVPCRLSVSSIIEDAKDCAVKLTCCVIHYKKTARILREKIVGMSSEYRYSDDIPTKQVVGNNSSEFHISSEIHRNFPTEFRGNKLPRKFRGTPILCFLGISSEIPRYIPRISFSVGMSVRIPLFSCSDILVDMSHVSLIKLSDCGDTSLENYVPRGEIINTEDEEEDEDSARMR</sequence>
<evidence type="ECO:0000313" key="2">
    <source>
        <dbReference type="Proteomes" id="UP000712600"/>
    </source>
</evidence>
<dbReference type="EMBL" id="QGKX02001621">
    <property type="protein sequence ID" value="KAF3505011.1"/>
    <property type="molecule type" value="Genomic_DNA"/>
</dbReference>
<dbReference type="AlphaFoldDB" id="A0A8S9NS43"/>